<name>A0A6A4SV74_SCOMX</name>
<proteinExistence type="predicted"/>
<sequence length="163" mass="17100">MARVAQRKYRKFRVSHFRISTLIGYDVIVSGMEDHYFLLALSLNLCSQFQITGDAQQDCAGASSTAEARLASQIRPVTGGETAASQNQDSQAAAVGSVAQSDEDKQASPALGKERPMSQCAVAEEKSASRTAAEEGTTSRPQTDKGRPASNVSAGSGAPSSSK</sequence>
<dbReference type="EMBL" id="VEVO01000010">
    <property type="protein sequence ID" value="KAF0036569.1"/>
    <property type="molecule type" value="Genomic_DNA"/>
</dbReference>
<reference evidence="2 3" key="1">
    <citation type="submission" date="2019-06" db="EMBL/GenBank/DDBJ databases">
        <title>Draft genomes of female and male turbot (Scophthalmus maximus).</title>
        <authorList>
            <person name="Xu H."/>
            <person name="Xu X.-W."/>
            <person name="Shao C."/>
            <person name="Chen S."/>
        </authorList>
    </citation>
    <scope>NUCLEOTIDE SEQUENCE [LARGE SCALE GENOMIC DNA]</scope>
    <source>
        <strain evidence="2">Ysfricsl-2016a</strain>
        <tissue evidence="2">Blood</tissue>
    </source>
</reference>
<dbReference type="Proteomes" id="UP000438429">
    <property type="component" value="Unassembled WGS sequence"/>
</dbReference>
<organism evidence="2 3">
    <name type="scientific">Scophthalmus maximus</name>
    <name type="common">Turbot</name>
    <name type="synonym">Psetta maxima</name>
    <dbReference type="NCBI Taxonomy" id="52904"/>
    <lineage>
        <taxon>Eukaryota</taxon>
        <taxon>Metazoa</taxon>
        <taxon>Chordata</taxon>
        <taxon>Craniata</taxon>
        <taxon>Vertebrata</taxon>
        <taxon>Euteleostomi</taxon>
        <taxon>Actinopterygii</taxon>
        <taxon>Neopterygii</taxon>
        <taxon>Teleostei</taxon>
        <taxon>Neoteleostei</taxon>
        <taxon>Acanthomorphata</taxon>
        <taxon>Carangaria</taxon>
        <taxon>Pleuronectiformes</taxon>
        <taxon>Pleuronectoidei</taxon>
        <taxon>Scophthalmidae</taxon>
        <taxon>Scophthalmus</taxon>
    </lineage>
</organism>
<evidence type="ECO:0000256" key="1">
    <source>
        <dbReference type="SAM" id="MobiDB-lite"/>
    </source>
</evidence>
<feature type="compositionally biased region" description="Basic and acidic residues" evidence="1">
    <location>
        <begin position="102"/>
        <end position="116"/>
    </location>
</feature>
<feature type="region of interest" description="Disordered" evidence="1">
    <location>
        <begin position="76"/>
        <end position="163"/>
    </location>
</feature>
<protein>
    <submittedName>
        <fullName evidence="2">Uncharacterized protein</fullName>
    </submittedName>
</protein>
<feature type="compositionally biased region" description="Polar residues" evidence="1">
    <location>
        <begin position="150"/>
        <end position="163"/>
    </location>
</feature>
<accession>A0A6A4SV74</accession>
<evidence type="ECO:0000313" key="2">
    <source>
        <dbReference type="EMBL" id="KAF0036569.1"/>
    </source>
</evidence>
<dbReference type="AlphaFoldDB" id="A0A6A4SV74"/>
<gene>
    <name evidence="2" type="ORF">F2P81_011881</name>
</gene>
<evidence type="ECO:0000313" key="3">
    <source>
        <dbReference type="Proteomes" id="UP000438429"/>
    </source>
</evidence>
<comment type="caution">
    <text evidence="2">The sequence shown here is derived from an EMBL/GenBank/DDBJ whole genome shotgun (WGS) entry which is preliminary data.</text>
</comment>
<feature type="compositionally biased region" description="Low complexity" evidence="1">
    <location>
        <begin position="83"/>
        <end position="100"/>
    </location>
</feature>